<dbReference type="Pfam" id="PF01266">
    <property type="entry name" value="DAO"/>
    <property type="match status" value="1"/>
</dbReference>
<dbReference type="HOGENOM" id="CLU_022730_0_0_1"/>
<dbReference type="GO" id="GO:0005737">
    <property type="term" value="C:cytoplasm"/>
    <property type="evidence" value="ECO:0007669"/>
    <property type="project" value="TreeGrafter"/>
</dbReference>
<evidence type="ECO:0000259" key="1">
    <source>
        <dbReference type="Pfam" id="PF01266"/>
    </source>
</evidence>
<dbReference type="Gene3D" id="3.50.50.60">
    <property type="entry name" value="FAD/NAD(P)-binding domain"/>
    <property type="match status" value="1"/>
</dbReference>
<evidence type="ECO:0000313" key="3">
    <source>
        <dbReference type="Proteomes" id="UP000002058"/>
    </source>
</evidence>
<dbReference type="PANTHER" id="PTHR13847">
    <property type="entry name" value="SARCOSINE DEHYDROGENASE-RELATED"/>
    <property type="match status" value="1"/>
</dbReference>
<dbReference type="InterPro" id="IPR036188">
    <property type="entry name" value="FAD/NAD-bd_sf"/>
</dbReference>
<dbReference type="OMA" id="FYGFGYS"/>
<feature type="domain" description="FAD dependent oxidoreductase" evidence="1">
    <location>
        <begin position="42"/>
        <end position="410"/>
    </location>
</feature>
<accession>C4JLB0</accession>
<dbReference type="InParanoid" id="C4JLB0"/>
<dbReference type="VEuPathDB" id="FungiDB:UREG_03618"/>
<dbReference type="InterPro" id="IPR006076">
    <property type="entry name" value="FAD-dep_OxRdtase"/>
</dbReference>
<dbReference type="eggNOG" id="ENOG502S0HA">
    <property type="taxonomic scope" value="Eukaryota"/>
</dbReference>
<evidence type="ECO:0000313" key="2">
    <source>
        <dbReference type="EMBL" id="EEP78772.1"/>
    </source>
</evidence>
<gene>
    <name evidence="2" type="ORF">UREG_03618</name>
</gene>
<dbReference type="RefSeq" id="XP_002544101.1">
    <property type="nucleotide sequence ID" value="XM_002544055.1"/>
</dbReference>
<dbReference type="Gene3D" id="3.30.9.10">
    <property type="entry name" value="D-Amino Acid Oxidase, subunit A, domain 2"/>
    <property type="match status" value="1"/>
</dbReference>
<dbReference type="STRING" id="336963.C4JLB0"/>
<sequence>MDKRASVPVTLPKNNPTIAYWQDPPDEIADLRSTPQLPKTADLVIIGSGITGASIAYNVLSRAPNTKVVMLEARQACSGATGRNGGHTKAASYTTFPINVESVGLEDAIKIAKLEYNTIKQIHAFAREHSIPCDNRELETVDIVYDQAIWDESVRAIELMKKTMPGDPASRYTLWSSTDAEEKFLCPGAVGAITYEAGSLSAYKFVVGLLKLCLSKGLNLQTNTPMTRFSRHGKDYWALETERGTVYAHKIVLATNGYTAAICPELQEVIVPLRGQVTAHRPGTNMPKAGLNRSYSFIYGKGFEYMIPRPPGSKYEGDIVIGGGLAIAKEDGLYQYGTVDDTTTDPDILEYLTATTQRYFGKNWGQDHPAGRIRKHWSGIMGFTADGHPLVGEIPGEPGLYISAAFQGHGTF</sequence>
<dbReference type="KEGG" id="ure:UREG_03618"/>
<dbReference type="AlphaFoldDB" id="C4JLB0"/>
<dbReference type="SUPFAM" id="SSF51905">
    <property type="entry name" value="FAD/NAD(P)-binding domain"/>
    <property type="match status" value="1"/>
</dbReference>
<proteinExistence type="predicted"/>
<dbReference type="PANTHER" id="PTHR13847:SF284">
    <property type="entry name" value="FAD DEPENDENT OXIDOREDUCTASE DOMAIN-CONTAINING PROTEIN"/>
    <property type="match status" value="1"/>
</dbReference>
<dbReference type="OrthoDB" id="429143at2759"/>
<dbReference type="EMBL" id="CH476616">
    <property type="protein sequence ID" value="EEP78772.1"/>
    <property type="molecule type" value="Genomic_DNA"/>
</dbReference>
<protein>
    <recommendedName>
        <fullName evidence="1">FAD dependent oxidoreductase domain-containing protein</fullName>
    </recommendedName>
</protein>
<organism evidence="2 3">
    <name type="scientific">Uncinocarpus reesii (strain UAMH 1704)</name>
    <dbReference type="NCBI Taxonomy" id="336963"/>
    <lineage>
        <taxon>Eukaryota</taxon>
        <taxon>Fungi</taxon>
        <taxon>Dikarya</taxon>
        <taxon>Ascomycota</taxon>
        <taxon>Pezizomycotina</taxon>
        <taxon>Eurotiomycetes</taxon>
        <taxon>Eurotiomycetidae</taxon>
        <taxon>Onygenales</taxon>
        <taxon>Onygenaceae</taxon>
        <taxon>Uncinocarpus</taxon>
    </lineage>
</organism>
<dbReference type="Proteomes" id="UP000002058">
    <property type="component" value="Unassembled WGS sequence"/>
</dbReference>
<dbReference type="GeneID" id="8443751"/>
<reference evidence="3" key="1">
    <citation type="journal article" date="2009" name="Genome Res.">
        <title>Comparative genomic analyses of the human fungal pathogens Coccidioides and their relatives.</title>
        <authorList>
            <person name="Sharpton T.J."/>
            <person name="Stajich J.E."/>
            <person name="Rounsley S.D."/>
            <person name="Gardner M.J."/>
            <person name="Wortman J.R."/>
            <person name="Jordar V.S."/>
            <person name="Maiti R."/>
            <person name="Kodira C.D."/>
            <person name="Neafsey D.E."/>
            <person name="Zeng Q."/>
            <person name="Hung C.-Y."/>
            <person name="McMahan C."/>
            <person name="Muszewska A."/>
            <person name="Grynberg M."/>
            <person name="Mandel M.A."/>
            <person name="Kellner E.M."/>
            <person name="Barker B.M."/>
            <person name="Galgiani J.N."/>
            <person name="Orbach M.J."/>
            <person name="Kirkland T.N."/>
            <person name="Cole G.T."/>
            <person name="Henn M.R."/>
            <person name="Birren B.W."/>
            <person name="Taylor J.W."/>
        </authorList>
    </citation>
    <scope>NUCLEOTIDE SEQUENCE [LARGE SCALE GENOMIC DNA]</scope>
    <source>
        <strain evidence="3">UAMH 1704</strain>
    </source>
</reference>
<name>C4JLB0_UNCRE</name>
<keyword evidence="3" id="KW-1185">Reference proteome</keyword>